<feature type="domain" description="ABC3 transporter permease C-terminal" evidence="8">
    <location>
        <begin position="277"/>
        <end position="401"/>
    </location>
</feature>
<comment type="similarity">
    <text evidence="2">Belongs to the ABC-4 integral membrane protein family. LolC/E subfamily.</text>
</comment>
<evidence type="ECO:0000256" key="7">
    <source>
        <dbReference type="SAM" id="Phobius"/>
    </source>
</evidence>
<comment type="subcellular location">
    <subcellularLocation>
        <location evidence="1">Cell membrane</location>
        <topology evidence="1">Multi-pass membrane protein</topology>
    </subcellularLocation>
</comment>
<dbReference type="RefSeq" id="WP_189064477.1">
    <property type="nucleotide sequence ID" value="NZ_BMQM01000008.1"/>
</dbReference>
<feature type="domain" description="MacB-like periplasmic core" evidence="9">
    <location>
        <begin position="41"/>
        <end position="248"/>
    </location>
</feature>
<evidence type="ECO:0000256" key="3">
    <source>
        <dbReference type="ARBA" id="ARBA00022475"/>
    </source>
</evidence>
<protein>
    <submittedName>
        <fullName evidence="10">ABC transporter permease</fullName>
    </submittedName>
</protein>
<gene>
    <name evidence="10" type="ORF">GCM10008959_16160</name>
</gene>
<dbReference type="PANTHER" id="PTHR30489">
    <property type="entry name" value="LIPOPROTEIN-RELEASING SYSTEM TRANSMEMBRANE PROTEIN LOLE"/>
    <property type="match status" value="1"/>
</dbReference>
<keyword evidence="4 7" id="KW-0812">Transmembrane</keyword>
<dbReference type="PANTHER" id="PTHR30489:SF0">
    <property type="entry name" value="LIPOPROTEIN-RELEASING SYSTEM TRANSMEMBRANE PROTEIN LOLE"/>
    <property type="match status" value="1"/>
</dbReference>
<keyword evidence="5 7" id="KW-1133">Transmembrane helix</keyword>
<evidence type="ECO:0000259" key="8">
    <source>
        <dbReference type="Pfam" id="PF02687"/>
    </source>
</evidence>
<dbReference type="Proteomes" id="UP000634308">
    <property type="component" value="Unassembled WGS sequence"/>
</dbReference>
<dbReference type="InterPro" id="IPR051447">
    <property type="entry name" value="Lipoprotein-release_system"/>
</dbReference>
<evidence type="ECO:0000256" key="5">
    <source>
        <dbReference type="ARBA" id="ARBA00022989"/>
    </source>
</evidence>
<evidence type="ECO:0000256" key="1">
    <source>
        <dbReference type="ARBA" id="ARBA00004651"/>
    </source>
</evidence>
<dbReference type="InterPro" id="IPR003838">
    <property type="entry name" value="ABC3_permease_C"/>
</dbReference>
<name>A0ABQ2RPL7_9DEIO</name>
<evidence type="ECO:0000256" key="6">
    <source>
        <dbReference type="ARBA" id="ARBA00023136"/>
    </source>
</evidence>
<evidence type="ECO:0000256" key="2">
    <source>
        <dbReference type="ARBA" id="ARBA00005236"/>
    </source>
</evidence>
<keyword evidence="3" id="KW-1003">Cell membrane</keyword>
<evidence type="ECO:0000256" key="4">
    <source>
        <dbReference type="ARBA" id="ARBA00022692"/>
    </source>
</evidence>
<feature type="transmembrane region" description="Helical" evidence="7">
    <location>
        <begin position="40"/>
        <end position="60"/>
    </location>
</feature>
<accession>A0ABQ2RPL7</accession>
<dbReference type="InterPro" id="IPR025857">
    <property type="entry name" value="MacB_PCD"/>
</dbReference>
<dbReference type="Pfam" id="PF12704">
    <property type="entry name" value="MacB_PCD"/>
    <property type="match status" value="1"/>
</dbReference>
<evidence type="ECO:0000313" key="10">
    <source>
        <dbReference type="EMBL" id="GGR55320.1"/>
    </source>
</evidence>
<proteinExistence type="inferred from homology"/>
<organism evidence="10 11">
    <name type="scientific">Deinococcus seoulensis</name>
    <dbReference type="NCBI Taxonomy" id="1837379"/>
    <lineage>
        <taxon>Bacteria</taxon>
        <taxon>Thermotogati</taxon>
        <taxon>Deinococcota</taxon>
        <taxon>Deinococci</taxon>
        <taxon>Deinococcales</taxon>
        <taxon>Deinococcaceae</taxon>
        <taxon>Deinococcus</taxon>
    </lineage>
</organism>
<comment type="caution">
    <text evidence="10">The sequence shown here is derived from an EMBL/GenBank/DDBJ whole genome shotgun (WGS) entry which is preliminary data.</text>
</comment>
<reference evidence="11" key="1">
    <citation type="journal article" date="2019" name="Int. J. Syst. Evol. Microbiol.">
        <title>The Global Catalogue of Microorganisms (GCM) 10K type strain sequencing project: providing services to taxonomists for standard genome sequencing and annotation.</title>
        <authorList>
            <consortium name="The Broad Institute Genomics Platform"/>
            <consortium name="The Broad Institute Genome Sequencing Center for Infectious Disease"/>
            <person name="Wu L."/>
            <person name="Ma J."/>
        </authorList>
    </citation>
    <scope>NUCLEOTIDE SEQUENCE [LARGE SCALE GENOMIC DNA]</scope>
    <source>
        <strain evidence="11">JCM 31404</strain>
    </source>
</reference>
<feature type="transmembrane region" description="Helical" evidence="7">
    <location>
        <begin position="274"/>
        <end position="299"/>
    </location>
</feature>
<evidence type="ECO:0000313" key="11">
    <source>
        <dbReference type="Proteomes" id="UP000634308"/>
    </source>
</evidence>
<feature type="transmembrane region" description="Helical" evidence="7">
    <location>
        <begin position="320"/>
        <end position="348"/>
    </location>
</feature>
<feature type="transmembrane region" description="Helical" evidence="7">
    <location>
        <begin position="374"/>
        <end position="393"/>
    </location>
</feature>
<sequence length="406" mass="43098">MTSAPATPPERGPAAPDRSLAWSLAWSLARAHLRRRRTQNVLTILGIAVGVMALIAALSLTNGFTRALIDATLRASPHLSVTAFTPSRPDPDLEAAIEADGRVQAFTPFLADKGLLTRPASEGRAAGVDFATLFGMTGAAGRVLDLPAAESAALSNLQDGEVMLGSALARNVGAFTGDEVRLLNSTQRRTSLTVRGVFTTGNYLIDSAYAFTNLRTLQTLQDTQNITGYQLRLHNPDLAPQVGSALTRTRAYSALPWQDLYGTLLDQLALQKKVIAFVVLLIVIVAAFGIANVLTLAVFEKTQEIAILRAIGATRSLITRVFLLEGLALGLGGLLLGNALGLGISAYFTVRPFTLPGDLYFITSLPVEVRLSDLLGVNAIGLITTLLAALIPARRAAGIEPARIIR</sequence>
<dbReference type="EMBL" id="BMQM01000008">
    <property type="protein sequence ID" value="GGR55320.1"/>
    <property type="molecule type" value="Genomic_DNA"/>
</dbReference>
<keyword evidence="6 7" id="KW-0472">Membrane</keyword>
<dbReference type="Pfam" id="PF02687">
    <property type="entry name" value="FtsX"/>
    <property type="match status" value="1"/>
</dbReference>
<keyword evidence="11" id="KW-1185">Reference proteome</keyword>
<evidence type="ECO:0000259" key="9">
    <source>
        <dbReference type="Pfam" id="PF12704"/>
    </source>
</evidence>